<dbReference type="EMBL" id="LWQT01000037">
    <property type="protein sequence ID" value="OAN54137.1"/>
    <property type="molecule type" value="Genomic_DNA"/>
</dbReference>
<protein>
    <submittedName>
        <fullName evidence="2">Isoprenoid biosynthesis protein ElbB</fullName>
    </submittedName>
</protein>
<dbReference type="PIRSF" id="PIRSF006320">
    <property type="entry name" value="Elb2"/>
    <property type="match status" value="1"/>
</dbReference>
<gene>
    <name evidence="2" type="ORF">A6A04_12925</name>
</gene>
<dbReference type="Gene3D" id="3.40.50.880">
    <property type="match status" value="1"/>
</dbReference>
<dbReference type="NCBIfam" id="NF008747">
    <property type="entry name" value="PRK11780.1"/>
    <property type="match status" value="1"/>
</dbReference>
<dbReference type="AlphaFoldDB" id="A0A178MV98"/>
<proteinExistence type="predicted"/>
<dbReference type="CDD" id="cd03133">
    <property type="entry name" value="GATase1_ES1"/>
    <property type="match status" value="1"/>
</dbReference>
<dbReference type="STRING" id="1285242.A6A04_12925"/>
<dbReference type="Proteomes" id="UP000078428">
    <property type="component" value="Unassembled WGS sequence"/>
</dbReference>
<dbReference type="RefSeq" id="WP_068489756.1">
    <property type="nucleotide sequence ID" value="NZ_LWQT01000037.1"/>
</dbReference>
<dbReference type="OrthoDB" id="9792284at2"/>
<sequence length="221" mass="22481">MSAKPKFAVVLSGCGVYDGAEIHEAVLTLLAIDRQGGSYQCFAPDRDQLHVVNHLTGEATGETRNVLVEAARIARGAIKPVTAFSPEDFDALIFPGGFGAAKNLCSFAVDGPGCSVDPGVEAAVKAMAKAGKPIGALCIAPALLAKILGDGVTVTIGNDPGTAEAIEAMGAKHTVAGHGGVVVDQARKLVTSPCYMLESSIGQIADGAENTVRTLIGLLGK</sequence>
<dbReference type="InterPro" id="IPR002818">
    <property type="entry name" value="DJ-1/PfpI"/>
</dbReference>
<reference evidence="2 3" key="1">
    <citation type="submission" date="2016-04" db="EMBL/GenBank/DDBJ databases">
        <title>Draft genome sequence of freshwater magnetotactic bacteria Magnetospirillum marisnigri SP-1 and Magnetospirillum moscoviense BB-1.</title>
        <authorList>
            <person name="Koziaeva V."/>
            <person name="Dziuba M.V."/>
            <person name="Ivanov T.M."/>
            <person name="Kuznetsov B."/>
            <person name="Grouzdev D.S."/>
        </authorList>
    </citation>
    <scope>NUCLEOTIDE SEQUENCE [LARGE SCALE GENOMIC DNA]</scope>
    <source>
        <strain evidence="2 3">SP-1</strain>
    </source>
</reference>
<keyword evidence="3" id="KW-1185">Reference proteome</keyword>
<accession>A0A178MV98</accession>
<dbReference type="InterPro" id="IPR026041">
    <property type="entry name" value="ElbB"/>
</dbReference>
<evidence type="ECO:0000259" key="1">
    <source>
        <dbReference type="Pfam" id="PF01965"/>
    </source>
</evidence>
<dbReference type="PANTHER" id="PTHR10224:SF12">
    <property type="entry name" value="GLYOXALASE ELBB"/>
    <property type="match status" value="1"/>
</dbReference>
<evidence type="ECO:0000313" key="3">
    <source>
        <dbReference type="Proteomes" id="UP000078428"/>
    </source>
</evidence>
<comment type="caution">
    <text evidence="2">The sequence shown here is derived from an EMBL/GenBank/DDBJ whole genome shotgun (WGS) entry which is preliminary data.</text>
</comment>
<name>A0A178MV98_9PROT</name>
<dbReference type="InterPro" id="IPR029062">
    <property type="entry name" value="Class_I_gatase-like"/>
</dbReference>
<feature type="domain" description="DJ-1/PfpI" evidence="1">
    <location>
        <begin position="84"/>
        <end position="192"/>
    </location>
</feature>
<organism evidence="2 3">
    <name type="scientific">Paramagnetospirillum marisnigri</name>
    <dbReference type="NCBI Taxonomy" id="1285242"/>
    <lineage>
        <taxon>Bacteria</taxon>
        <taxon>Pseudomonadati</taxon>
        <taxon>Pseudomonadota</taxon>
        <taxon>Alphaproteobacteria</taxon>
        <taxon>Rhodospirillales</taxon>
        <taxon>Magnetospirillaceae</taxon>
        <taxon>Paramagnetospirillum</taxon>
    </lineage>
</organism>
<dbReference type="SUPFAM" id="SSF52317">
    <property type="entry name" value="Class I glutamine amidotransferase-like"/>
    <property type="match status" value="1"/>
</dbReference>
<dbReference type="Pfam" id="PF01965">
    <property type="entry name" value="DJ-1_PfpI"/>
    <property type="match status" value="1"/>
</dbReference>
<evidence type="ECO:0000313" key="2">
    <source>
        <dbReference type="EMBL" id="OAN54137.1"/>
    </source>
</evidence>
<dbReference type="PANTHER" id="PTHR10224">
    <property type="entry name" value="ES1 PROTEIN HOMOLOG, MITOCHONDRIAL"/>
    <property type="match status" value="1"/>
</dbReference>